<name>A0A2W5QQW1_9SPHN</name>
<proteinExistence type="predicted"/>
<dbReference type="AlphaFoldDB" id="A0A2W5QQW1"/>
<organism evidence="1 2">
    <name type="scientific">Novosphingobium pentaromativorans</name>
    <dbReference type="NCBI Taxonomy" id="205844"/>
    <lineage>
        <taxon>Bacteria</taxon>
        <taxon>Pseudomonadati</taxon>
        <taxon>Pseudomonadota</taxon>
        <taxon>Alphaproteobacteria</taxon>
        <taxon>Sphingomonadales</taxon>
        <taxon>Sphingomonadaceae</taxon>
        <taxon>Novosphingobium</taxon>
    </lineage>
</organism>
<accession>A0A2W5QQW1</accession>
<evidence type="ECO:0000313" key="2">
    <source>
        <dbReference type="Proteomes" id="UP000249082"/>
    </source>
</evidence>
<sequence>MHAGSIPARASIFLQIRSCHAALTAAAVVLRKVCGRPFGFPSHFAKLIDNNSILMIFVTLL</sequence>
<comment type="caution">
    <text evidence="1">The sequence shown here is derived from an EMBL/GenBank/DDBJ whole genome shotgun (WGS) entry which is preliminary data.</text>
</comment>
<protein>
    <submittedName>
        <fullName evidence="1">Uncharacterized protein</fullName>
    </submittedName>
</protein>
<evidence type="ECO:0000313" key="1">
    <source>
        <dbReference type="EMBL" id="PZQ57103.1"/>
    </source>
</evidence>
<gene>
    <name evidence="1" type="ORF">DI555_03040</name>
</gene>
<dbReference type="EMBL" id="QFPX01000002">
    <property type="protein sequence ID" value="PZQ57103.1"/>
    <property type="molecule type" value="Genomic_DNA"/>
</dbReference>
<dbReference type="Proteomes" id="UP000249082">
    <property type="component" value="Unassembled WGS sequence"/>
</dbReference>
<reference evidence="1 2" key="1">
    <citation type="submission" date="2017-08" db="EMBL/GenBank/DDBJ databases">
        <title>Infants hospitalized years apart are colonized by the same room-sourced microbial strains.</title>
        <authorList>
            <person name="Brooks B."/>
            <person name="Olm M.R."/>
            <person name="Firek B.A."/>
            <person name="Baker R."/>
            <person name="Thomas B.C."/>
            <person name="Morowitz M.J."/>
            <person name="Banfield J.F."/>
        </authorList>
    </citation>
    <scope>NUCLEOTIDE SEQUENCE [LARGE SCALE GENOMIC DNA]</scope>
    <source>
        <strain evidence="1">S2_005_002_R2_33</strain>
    </source>
</reference>